<dbReference type="PROSITE" id="PS51197">
    <property type="entry name" value="HTH_RRF2_2"/>
    <property type="match status" value="1"/>
</dbReference>
<name>A0A1N7BFD9_9BACI</name>
<dbReference type="STRING" id="1017273.SAMN05443094_10971"/>
<dbReference type="EMBL" id="FTLX01000009">
    <property type="protein sequence ID" value="SIR50002.1"/>
    <property type="molecule type" value="Genomic_DNA"/>
</dbReference>
<dbReference type="InterPro" id="IPR036390">
    <property type="entry name" value="WH_DNA-bd_sf"/>
</dbReference>
<dbReference type="AlphaFoldDB" id="A0A1N7BFD9"/>
<evidence type="ECO:0000313" key="1">
    <source>
        <dbReference type="EMBL" id="SIR50002.1"/>
    </source>
</evidence>
<dbReference type="Pfam" id="PF02082">
    <property type="entry name" value="Rrf2"/>
    <property type="match status" value="1"/>
</dbReference>
<protein>
    <submittedName>
        <fullName evidence="1">Transcriptional regulator, BadM/Rrf2 family</fullName>
    </submittedName>
</protein>
<dbReference type="GO" id="GO:0005829">
    <property type="term" value="C:cytosol"/>
    <property type="evidence" value="ECO:0007669"/>
    <property type="project" value="TreeGrafter"/>
</dbReference>
<accession>A0A1N7BFD9</accession>
<evidence type="ECO:0000313" key="2">
    <source>
        <dbReference type="Proteomes" id="UP000186385"/>
    </source>
</evidence>
<reference evidence="1 2" key="1">
    <citation type="submission" date="2017-01" db="EMBL/GenBank/DDBJ databases">
        <authorList>
            <person name="Mah S.A."/>
            <person name="Swanson W.J."/>
            <person name="Moy G.W."/>
            <person name="Vacquier V.D."/>
        </authorList>
    </citation>
    <scope>NUCLEOTIDE SEQUENCE [LARGE SCALE GENOMIC DNA]</scope>
    <source>
        <strain evidence="1 2">NIO-1016</strain>
    </source>
</reference>
<dbReference type="Gene3D" id="1.10.10.10">
    <property type="entry name" value="Winged helix-like DNA-binding domain superfamily/Winged helix DNA-binding domain"/>
    <property type="match status" value="1"/>
</dbReference>
<dbReference type="InterPro" id="IPR000944">
    <property type="entry name" value="Tscrpt_reg_Rrf2"/>
</dbReference>
<dbReference type="InterPro" id="IPR036388">
    <property type="entry name" value="WH-like_DNA-bd_sf"/>
</dbReference>
<dbReference type="FunFam" id="1.10.10.10:FF:000138">
    <property type="entry name" value="Rrf2 family transcriptional regulator"/>
    <property type="match status" value="1"/>
</dbReference>
<organism evidence="1 2">
    <name type="scientific">Domibacillus enclensis</name>
    <dbReference type="NCBI Taxonomy" id="1017273"/>
    <lineage>
        <taxon>Bacteria</taxon>
        <taxon>Bacillati</taxon>
        <taxon>Bacillota</taxon>
        <taxon>Bacilli</taxon>
        <taxon>Bacillales</taxon>
        <taxon>Bacillaceae</taxon>
        <taxon>Domibacillus</taxon>
    </lineage>
</organism>
<proteinExistence type="predicted"/>
<sequence>MMINSRLAVAIHIMVLLASNPRETVSSEWMAGSVNTNPVVIRRIMGMLRKAGLLTSSAGKTGAELTKDPSDITLLDIFKAVEPKDELFSIHEKPNPACPVGRNIQSALDLTFTRVQTAMEEELRSQSLQDVMNMLSPKSIQ</sequence>
<dbReference type="GO" id="GO:0003700">
    <property type="term" value="F:DNA-binding transcription factor activity"/>
    <property type="evidence" value="ECO:0007669"/>
    <property type="project" value="TreeGrafter"/>
</dbReference>
<dbReference type="PANTHER" id="PTHR33221:SF15">
    <property type="entry name" value="HTH-TYPE TRANSCRIPTIONAL REGULATOR YWGB-RELATED"/>
    <property type="match status" value="1"/>
</dbReference>
<gene>
    <name evidence="1" type="ORF">SAMN05443094_10971</name>
</gene>
<dbReference type="Proteomes" id="UP000186385">
    <property type="component" value="Unassembled WGS sequence"/>
</dbReference>
<dbReference type="PANTHER" id="PTHR33221">
    <property type="entry name" value="WINGED HELIX-TURN-HELIX TRANSCRIPTIONAL REGULATOR, RRF2 FAMILY"/>
    <property type="match status" value="1"/>
</dbReference>
<dbReference type="SUPFAM" id="SSF46785">
    <property type="entry name" value="Winged helix' DNA-binding domain"/>
    <property type="match status" value="1"/>
</dbReference>